<keyword evidence="1" id="KW-0238">DNA-binding</keyword>
<dbReference type="Proteomes" id="UP000030665">
    <property type="component" value="Unassembled WGS sequence"/>
</dbReference>
<gene>
    <name evidence="3" type="ORF">TTRE_0000052001</name>
</gene>
<evidence type="ECO:0000256" key="1">
    <source>
        <dbReference type="PROSITE-ProRule" id="PRU00267"/>
    </source>
</evidence>
<feature type="domain" description="HMG box" evidence="2">
    <location>
        <begin position="52"/>
        <end position="101"/>
    </location>
</feature>
<feature type="DNA-binding region" description="HMG box" evidence="1">
    <location>
        <begin position="52"/>
        <end position="101"/>
    </location>
</feature>
<keyword evidence="4" id="KW-1185">Reference proteome</keyword>
<dbReference type="Gene3D" id="1.10.30.10">
    <property type="entry name" value="High mobility group box domain"/>
    <property type="match status" value="1"/>
</dbReference>
<dbReference type="AlphaFoldDB" id="A0A077YWU5"/>
<reference evidence="3" key="2">
    <citation type="submission" date="2014-03" db="EMBL/GenBank/DDBJ databases">
        <title>The whipworm genome and dual-species transcriptomics of an intimate host-pathogen interaction.</title>
        <authorList>
            <person name="Foth B.J."/>
            <person name="Tsai I.J."/>
            <person name="Reid A.J."/>
            <person name="Bancroft A.J."/>
            <person name="Nichol S."/>
            <person name="Tracey A."/>
            <person name="Holroyd N."/>
            <person name="Cotton J.A."/>
            <person name="Stanley E.J."/>
            <person name="Zarowiecki M."/>
            <person name="Liu J.Z."/>
            <person name="Huckvale T."/>
            <person name="Cooper P.J."/>
            <person name="Grencis R.K."/>
            <person name="Berriman M."/>
        </authorList>
    </citation>
    <scope>NUCLEOTIDE SEQUENCE [LARGE SCALE GENOMIC DNA]</scope>
</reference>
<sequence length="362" mass="41225">MGSKKLESFLQTQVCVDAIRIGIGLLSHIVAPFISDYFRRYNGILSADRLRQMRSLNPFRSFLNEKRIKMKREHPELAARDIVSIVAAIWNGSPETEKSEFPGKWDILYREDQVQAAVSQTKQMVSIGLTFDVIISYPIFLHSDQQYCAKKCSVRELLKAARAKKAQEEEESQTSQSKNDQYLWDYQSCVQGKNGDYDKEISTAATVAITSGTVSNPANNSLYTPCKACFLPSFIAFDKKLDGEEHRLRLRESYVRKQLTAVTEELADKKVRDEKVKLSLSKNDQEVTDALLWTDFIYRVCLVNALKSIRVPGFHSAVTTENVLEFLRAAAILVKEKNAKDRRFIGRFKSIMEKLTMPKAPC</sequence>
<proteinExistence type="predicted"/>
<dbReference type="EMBL" id="HG805818">
    <property type="protein sequence ID" value="CDW52261.1"/>
    <property type="molecule type" value="Genomic_DNA"/>
</dbReference>
<dbReference type="CDD" id="cd00084">
    <property type="entry name" value="HMG-box_SF"/>
    <property type="match status" value="1"/>
</dbReference>
<dbReference type="Pfam" id="PF00505">
    <property type="entry name" value="HMG_box"/>
    <property type="match status" value="1"/>
</dbReference>
<dbReference type="PROSITE" id="PS50118">
    <property type="entry name" value="HMG_BOX_2"/>
    <property type="match status" value="1"/>
</dbReference>
<keyword evidence="1" id="KW-0539">Nucleus</keyword>
<dbReference type="GO" id="GO:0003677">
    <property type="term" value="F:DNA binding"/>
    <property type="evidence" value="ECO:0007669"/>
    <property type="project" value="UniProtKB-UniRule"/>
</dbReference>
<evidence type="ECO:0000313" key="3">
    <source>
        <dbReference type="EMBL" id="CDW52261.1"/>
    </source>
</evidence>
<evidence type="ECO:0000259" key="2">
    <source>
        <dbReference type="PROSITE" id="PS50118"/>
    </source>
</evidence>
<dbReference type="SUPFAM" id="SSF47095">
    <property type="entry name" value="HMG-box"/>
    <property type="match status" value="1"/>
</dbReference>
<dbReference type="InterPro" id="IPR009071">
    <property type="entry name" value="HMG_box_dom"/>
</dbReference>
<dbReference type="InterPro" id="IPR058391">
    <property type="entry name" value="DUF8078"/>
</dbReference>
<name>A0A077YWU5_TRITR</name>
<dbReference type="Pfam" id="PF26287">
    <property type="entry name" value="DUF8078"/>
    <property type="match status" value="1"/>
</dbReference>
<dbReference type="OrthoDB" id="10432296at2759"/>
<organism evidence="3 4">
    <name type="scientific">Trichuris trichiura</name>
    <name type="common">Whipworm</name>
    <name type="synonym">Trichocephalus trichiurus</name>
    <dbReference type="NCBI Taxonomy" id="36087"/>
    <lineage>
        <taxon>Eukaryota</taxon>
        <taxon>Metazoa</taxon>
        <taxon>Ecdysozoa</taxon>
        <taxon>Nematoda</taxon>
        <taxon>Enoplea</taxon>
        <taxon>Dorylaimia</taxon>
        <taxon>Trichinellida</taxon>
        <taxon>Trichuridae</taxon>
        <taxon>Trichuris</taxon>
    </lineage>
</organism>
<protein>
    <submittedName>
        <fullName evidence="3">HMG box domain containing protein</fullName>
    </submittedName>
</protein>
<evidence type="ECO:0000313" key="4">
    <source>
        <dbReference type="Proteomes" id="UP000030665"/>
    </source>
</evidence>
<accession>A0A077YWU5</accession>
<dbReference type="GO" id="GO:0005634">
    <property type="term" value="C:nucleus"/>
    <property type="evidence" value="ECO:0007669"/>
    <property type="project" value="UniProtKB-UniRule"/>
</dbReference>
<dbReference type="InterPro" id="IPR036910">
    <property type="entry name" value="HMG_box_dom_sf"/>
</dbReference>
<reference evidence="3" key="1">
    <citation type="submission" date="2014-01" db="EMBL/GenBank/DDBJ databases">
        <authorList>
            <person name="Aslett M."/>
        </authorList>
    </citation>
    <scope>NUCLEOTIDE SEQUENCE</scope>
</reference>